<comment type="caution">
    <text evidence="2">The sequence shown here is derived from an EMBL/GenBank/DDBJ whole genome shotgun (WGS) entry which is preliminary data.</text>
</comment>
<evidence type="ECO:0000256" key="1">
    <source>
        <dbReference type="SAM" id="MobiDB-lite"/>
    </source>
</evidence>
<proteinExistence type="predicted"/>
<evidence type="ECO:0008006" key="4">
    <source>
        <dbReference type="Google" id="ProtNLM"/>
    </source>
</evidence>
<sequence>MGRRACQPSLKVQLAMKASRTMRQQPKKDTQIDSATRSGAEPSTTSSKQMQVLPEKKDYQLGRLTNIETPMEKGPLRVHNVPGEVAVGLSPKQQTNGTVMGKQSGGKVAPSNSVRKLSWADEADMEQTSRESVWDKFDIGKIANAGFKLDFIEPKTHEESAMCEIELENISFEIAYWENSVVCYVLGAHPPFEAWTLDMEFIRQELYTVSIWVKFRGLTLSIGVPKD</sequence>
<keyword evidence="3" id="KW-1185">Reference proteome</keyword>
<feature type="region of interest" description="Disordered" evidence="1">
    <location>
        <begin position="16"/>
        <end position="52"/>
    </location>
</feature>
<protein>
    <recommendedName>
        <fullName evidence="4">DUF4283 domain-containing protein</fullName>
    </recommendedName>
</protein>
<dbReference type="EMBL" id="JACEIK010000291">
    <property type="protein sequence ID" value="MCD7454197.1"/>
    <property type="molecule type" value="Genomic_DNA"/>
</dbReference>
<dbReference type="Proteomes" id="UP000823775">
    <property type="component" value="Unassembled WGS sequence"/>
</dbReference>
<feature type="region of interest" description="Disordered" evidence="1">
    <location>
        <begin position="88"/>
        <end position="112"/>
    </location>
</feature>
<name>A0ABS8S549_DATST</name>
<accession>A0ABS8S549</accession>
<reference evidence="2 3" key="1">
    <citation type="journal article" date="2021" name="BMC Genomics">
        <title>Datura genome reveals duplications of psychoactive alkaloid biosynthetic genes and high mutation rate following tissue culture.</title>
        <authorList>
            <person name="Rajewski A."/>
            <person name="Carter-House D."/>
            <person name="Stajich J."/>
            <person name="Litt A."/>
        </authorList>
    </citation>
    <scope>NUCLEOTIDE SEQUENCE [LARGE SCALE GENOMIC DNA]</scope>
    <source>
        <strain evidence="2">AR-01</strain>
    </source>
</reference>
<evidence type="ECO:0000313" key="2">
    <source>
        <dbReference type="EMBL" id="MCD7454197.1"/>
    </source>
</evidence>
<gene>
    <name evidence="2" type="ORF">HAX54_023951</name>
</gene>
<organism evidence="2 3">
    <name type="scientific">Datura stramonium</name>
    <name type="common">Jimsonweed</name>
    <name type="synonym">Common thornapple</name>
    <dbReference type="NCBI Taxonomy" id="4076"/>
    <lineage>
        <taxon>Eukaryota</taxon>
        <taxon>Viridiplantae</taxon>
        <taxon>Streptophyta</taxon>
        <taxon>Embryophyta</taxon>
        <taxon>Tracheophyta</taxon>
        <taxon>Spermatophyta</taxon>
        <taxon>Magnoliopsida</taxon>
        <taxon>eudicotyledons</taxon>
        <taxon>Gunneridae</taxon>
        <taxon>Pentapetalae</taxon>
        <taxon>asterids</taxon>
        <taxon>lamiids</taxon>
        <taxon>Solanales</taxon>
        <taxon>Solanaceae</taxon>
        <taxon>Solanoideae</taxon>
        <taxon>Datureae</taxon>
        <taxon>Datura</taxon>
    </lineage>
</organism>
<evidence type="ECO:0000313" key="3">
    <source>
        <dbReference type="Proteomes" id="UP000823775"/>
    </source>
</evidence>
<feature type="compositionally biased region" description="Polar residues" evidence="1">
    <location>
        <begin position="32"/>
        <end position="50"/>
    </location>
</feature>